<dbReference type="PROSITE" id="PS50893">
    <property type="entry name" value="ABC_TRANSPORTER_2"/>
    <property type="match status" value="2"/>
</dbReference>
<dbReference type="GO" id="GO:0016887">
    <property type="term" value="F:ATP hydrolysis activity"/>
    <property type="evidence" value="ECO:0007669"/>
    <property type="project" value="InterPro"/>
</dbReference>
<evidence type="ECO:0000256" key="6">
    <source>
        <dbReference type="ARBA" id="ARBA00022741"/>
    </source>
</evidence>
<dbReference type="SUPFAM" id="SSF52540">
    <property type="entry name" value="P-loop containing nucleoside triphosphate hydrolases"/>
    <property type="match status" value="2"/>
</dbReference>
<dbReference type="PANTHER" id="PTHR43553">
    <property type="entry name" value="HEAVY METAL TRANSPORTER"/>
    <property type="match status" value="1"/>
</dbReference>
<name>C7N1A3_SLAHD</name>
<dbReference type="InterPro" id="IPR015856">
    <property type="entry name" value="ABC_transpr_CbiO/EcfA_su"/>
</dbReference>
<dbReference type="HOGENOM" id="CLU_000604_86_7_11"/>
<feature type="domain" description="ABC transporter" evidence="11">
    <location>
        <begin position="267"/>
        <end position="473"/>
    </location>
</feature>
<dbReference type="PROSITE" id="PS00211">
    <property type="entry name" value="ABC_TRANSPORTER_1"/>
    <property type="match status" value="1"/>
</dbReference>
<dbReference type="eggNOG" id="COG1122">
    <property type="taxonomic scope" value="Bacteria"/>
</dbReference>
<evidence type="ECO:0000256" key="7">
    <source>
        <dbReference type="ARBA" id="ARBA00022840"/>
    </source>
</evidence>
<dbReference type="SMART" id="SM00382">
    <property type="entry name" value="AAA"/>
    <property type="match status" value="2"/>
</dbReference>
<evidence type="ECO:0000256" key="4">
    <source>
        <dbReference type="ARBA" id="ARBA00022475"/>
    </source>
</evidence>
<proteinExistence type="inferred from homology"/>
<dbReference type="Gene3D" id="3.40.50.300">
    <property type="entry name" value="P-loop containing nucleotide triphosphate hydrolases"/>
    <property type="match status" value="2"/>
</dbReference>
<feature type="domain" description="ABC transporter" evidence="11">
    <location>
        <begin position="2"/>
        <end position="241"/>
    </location>
</feature>
<evidence type="ECO:0000256" key="3">
    <source>
        <dbReference type="ARBA" id="ARBA00022448"/>
    </source>
</evidence>
<gene>
    <name evidence="12" type="ordered locus">Shel_23160</name>
</gene>
<accession>C7N1A3</accession>
<organism evidence="12 13">
    <name type="scientific">Slackia heliotrinireducens (strain ATCC 29202 / DSM 20476 / NCTC 11029 / RHS 1)</name>
    <name type="common">Peptococcus heliotrinreducens</name>
    <dbReference type="NCBI Taxonomy" id="471855"/>
    <lineage>
        <taxon>Bacteria</taxon>
        <taxon>Bacillati</taxon>
        <taxon>Actinomycetota</taxon>
        <taxon>Coriobacteriia</taxon>
        <taxon>Eggerthellales</taxon>
        <taxon>Eggerthellaceae</taxon>
        <taxon>Slackia</taxon>
    </lineage>
</organism>
<dbReference type="GO" id="GO:0005524">
    <property type="term" value="F:ATP binding"/>
    <property type="evidence" value="ECO:0007669"/>
    <property type="project" value="UniProtKB-KW"/>
</dbReference>
<dbReference type="RefSeq" id="WP_012799425.1">
    <property type="nucleotide sequence ID" value="NC_013165.1"/>
</dbReference>
<keyword evidence="13" id="KW-1185">Reference proteome</keyword>
<keyword evidence="4" id="KW-1003">Cell membrane</keyword>
<evidence type="ECO:0000256" key="2">
    <source>
        <dbReference type="ARBA" id="ARBA00005417"/>
    </source>
</evidence>
<sequence length="473" mass="51454">MINFDHVTFTYEGQSSPSLTDVSLQVPRGACVLVSGPSGCGKSTLLRLVNGLIPHFYEGMLEGHVLVEGTAPSDAPLYDQASRTGSVFQNPRTQFYTTDTTSEIAFALENQGIPAPQIIGRVEQVACDMGLAPLMDRSLFALSGGEKQKIACACVNAAQPDVIVLDEPTANLDYDASLALAQLIAEWKRCGKTVLIAEHRIAWVLDQVTQLVIMNDGRITDVLDAASLAGVDAGRCRAHGLRTPVLASPDAVDIPRFDLEASRHEAWSVDDLHFGYDKGKTVLDFNRIDLAKGAITAVVGRNGRGKTTFLRCLTGLERKDRSIVHFDGQIWDRKARLDNVFLVRQDVNCQLFTQSVAEEVEISLPPAETASMSDEERTDRINSILSSLDLADLAQRDPFTLSGGQKQRVAVACAVASGRPIIAFDEPTSGLGLDHMLRFADLLRRLVEQGRTVIVVTHDAELIQTAADYLLVL</sequence>
<comment type="similarity">
    <text evidence="2">Belongs to the ABC transporter superfamily.</text>
</comment>
<reference evidence="12 13" key="1">
    <citation type="journal article" date="2009" name="Stand. Genomic Sci.">
        <title>Complete genome sequence of Slackia heliotrinireducens type strain (RHS 1).</title>
        <authorList>
            <person name="Pukall R."/>
            <person name="Lapidus A."/>
            <person name="Nolan M."/>
            <person name="Copeland A."/>
            <person name="Glavina Del Rio T."/>
            <person name="Lucas S."/>
            <person name="Chen F."/>
            <person name="Tice H."/>
            <person name="Cheng J.F."/>
            <person name="Chertkov O."/>
            <person name="Bruce D."/>
            <person name="Goodwin L."/>
            <person name="Kuske C."/>
            <person name="Brettin T."/>
            <person name="Detter J.C."/>
            <person name="Han C."/>
            <person name="Pitluck S."/>
            <person name="Pati A."/>
            <person name="Mavrommatis K."/>
            <person name="Ivanova N."/>
            <person name="Ovchinnikova G."/>
            <person name="Chen A."/>
            <person name="Palaniappan K."/>
            <person name="Schneider S."/>
            <person name="Rohde M."/>
            <person name="Chain P."/>
            <person name="D'haeseleer P."/>
            <person name="Goker M."/>
            <person name="Bristow J."/>
            <person name="Eisen J.A."/>
            <person name="Markowitz V."/>
            <person name="Kyrpides N.C."/>
            <person name="Klenk H.P."/>
            <person name="Hugenholtz P."/>
        </authorList>
    </citation>
    <scope>NUCLEOTIDE SEQUENCE [LARGE SCALE GENOMIC DNA]</scope>
    <source>
        <strain evidence="13">ATCC 29202 / DSM 20476 / NCTC 11029 / RHS 1</strain>
    </source>
</reference>
<evidence type="ECO:0000256" key="8">
    <source>
        <dbReference type="ARBA" id="ARBA00022967"/>
    </source>
</evidence>
<dbReference type="Proteomes" id="UP000002026">
    <property type="component" value="Chromosome"/>
</dbReference>
<dbReference type="GO" id="GO:0042626">
    <property type="term" value="F:ATPase-coupled transmembrane transporter activity"/>
    <property type="evidence" value="ECO:0007669"/>
    <property type="project" value="TreeGrafter"/>
</dbReference>
<evidence type="ECO:0000256" key="10">
    <source>
        <dbReference type="ARBA" id="ARBA00025157"/>
    </source>
</evidence>
<evidence type="ECO:0000256" key="5">
    <source>
        <dbReference type="ARBA" id="ARBA00022737"/>
    </source>
</evidence>
<evidence type="ECO:0000259" key="11">
    <source>
        <dbReference type="PROSITE" id="PS50893"/>
    </source>
</evidence>
<comment type="subcellular location">
    <subcellularLocation>
        <location evidence="1">Cell membrane</location>
        <topology evidence="1">Peripheral membrane protein</topology>
    </subcellularLocation>
</comment>
<evidence type="ECO:0000313" key="13">
    <source>
        <dbReference type="Proteomes" id="UP000002026"/>
    </source>
</evidence>
<dbReference type="KEGG" id="shi:Shel_23160"/>
<keyword evidence="6" id="KW-0547">Nucleotide-binding</keyword>
<dbReference type="EMBL" id="CP001684">
    <property type="protein sequence ID" value="ACV23325.1"/>
    <property type="molecule type" value="Genomic_DNA"/>
</dbReference>
<keyword evidence="7" id="KW-0067">ATP-binding</keyword>
<dbReference type="AlphaFoldDB" id="C7N1A3"/>
<comment type="function">
    <text evidence="10">Probably part of an ABC transporter complex. Responsible for energy coupling to the transport system.</text>
</comment>
<dbReference type="Pfam" id="PF00005">
    <property type="entry name" value="ABC_tran"/>
    <property type="match status" value="2"/>
</dbReference>
<protein>
    <submittedName>
        <fullName evidence="12">ABC-type cobalt transport system, ATPase component</fullName>
    </submittedName>
</protein>
<dbReference type="InterPro" id="IPR003439">
    <property type="entry name" value="ABC_transporter-like_ATP-bd"/>
</dbReference>
<evidence type="ECO:0000313" key="12">
    <source>
        <dbReference type="EMBL" id="ACV23325.1"/>
    </source>
</evidence>
<dbReference type="STRING" id="471855.Shel_23160"/>
<dbReference type="InterPro" id="IPR017871">
    <property type="entry name" value="ABC_transporter-like_CS"/>
</dbReference>
<keyword evidence="8" id="KW-1278">Translocase</keyword>
<dbReference type="InterPro" id="IPR027417">
    <property type="entry name" value="P-loop_NTPase"/>
</dbReference>
<dbReference type="InterPro" id="IPR050095">
    <property type="entry name" value="ECF_ABC_transporter_ATP-bd"/>
</dbReference>
<evidence type="ECO:0000256" key="1">
    <source>
        <dbReference type="ARBA" id="ARBA00004202"/>
    </source>
</evidence>
<dbReference type="PANTHER" id="PTHR43553:SF23">
    <property type="entry name" value="ABC TRANSPORTER ATP-BINDING COMPONENT"/>
    <property type="match status" value="1"/>
</dbReference>
<keyword evidence="3" id="KW-0813">Transport</keyword>
<evidence type="ECO:0000256" key="9">
    <source>
        <dbReference type="ARBA" id="ARBA00023136"/>
    </source>
</evidence>
<keyword evidence="5" id="KW-0677">Repeat</keyword>
<dbReference type="InterPro" id="IPR003593">
    <property type="entry name" value="AAA+_ATPase"/>
</dbReference>
<dbReference type="GO" id="GO:0043190">
    <property type="term" value="C:ATP-binding cassette (ABC) transporter complex"/>
    <property type="evidence" value="ECO:0007669"/>
    <property type="project" value="TreeGrafter"/>
</dbReference>
<keyword evidence="9" id="KW-0472">Membrane</keyword>
<dbReference type="CDD" id="cd03225">
    <property type="entry name" value="ABC_cobalt_CbiO_domain1"/>
    <property type="match status" value="1"/>
</dbReference>